<reference evidence="2" key="1">
    <citation type="journal article" date="2010" name="Science">
        <title>The genome of the Western clawed frog Xenopus tropicalis.</title>
        <authorList>
            <person name="Hellsten U."/>
            <person name="Harland R.M."/>
            <person name="Gilchrist M.J."/>
            <person name="Hendrix D."/>
            <person name="Jurka J."/>
            <person name="Kapitonov V."/>
            <person name="Ovcharenko I."/>
            <person name="Putnam N.H."/>
            <person name="Shu S."/>
            <person name="Taher L."/>
            <person name="Blitz I.L."/>
            <person name="Blumberg B."/>
            <person name="Dichmann D.S."/>
            <person name="Dubchak I."/>
            <person name="Amaya E."/>
            <person name="Detter J.C."/>
            <person name="Fletcher R."/>
            <person name="Gerhard D.S."/>
            <person name="Goodstein D."/>
            <person name="Graves T."/>
            <person name="Grigoriev I.V."/>
            <person name="Grimwood J."/>
            <person name="Kawashima T."/>
            <person name="Lindquist E."/>
            <person name="Lucas S.M."/>
            <person name="Mead P.E."/>
            <person name="Mitros T."/>
            <person name="Ogino H."/>
            <person name="Ohta Y."/>
            <person name="Poliakov A.V."/>
            <person name="Pollet N."/>
            <person name="Robert J."/>
            <person name="Salamov A."/>
            <person name="Sater A.K."/>
            <person name="Schmutz J."/>
            <person name="Terry A."/>
            <person name="Vize P.D."/>
            <person name="Warren W.C."/>
            <person name="Wells D."/>
            <person name="Wills A."/>
            <person name="Wilson R.K."/>
            <person name="Zimmerman L.B."/>
            <person name="Zorn A.M."/>
            <person name="Grainger R."/>
            <person name="Grammer T."/>
            <person name="Khokha M.K."/>
            <person name="Richardson P.M."/>
            <person name="Rokhsar D.S."/>
        </authorList>
    </citation>
    <scope>NUCLEOTIDE SEQUENCE [LARGE SCALE GENOMIC DNA]</scope>
    <source>
        <strain evidence="2">Nigerian</strain>
    </source>
</reference>
<evidence type="ECO:0000256" key="1">
    <source>
        <dbReference type="SAM" id="MobiDB-lite"/>
    </source>
</evidence>
<feature type="region of interest" description="Disordered" evidence="1">
    <location>
        <begin position="41"/>
        <end position="95"/>
    </location>
</feature>
<dbReference type="AlphaFoldDB" id="A0A803K856"/>
<proteinExistence type="predicted"/>
<feature type="compositionally biased region" description="Basic and acidic residues" evidence="1">
    <location>
        <begin position="60"/>
        <end position="82"/>
    </location>
</feature>
<dbReference type="InParanoid" id="A0A803K856"/>
<reference evidence="2" key="2">
    <citation type="submission" date="2021-03" db="UniProtKB">
        <authorList>
            <consortium name="Ensembl"/>
        </authorList>
    </citation>
    <scope>IDENTIFICATION</scope>
</reference>
<accession>A0A803K856</accession>
<protein>
    <submittedName>
        <fullName evidence="2">Uncharacterized protein</fullName>
    </submittedName>
</protein>
<sequence length="95" mass="10712">WQLNGILQGFVLKLECNQKARQKQIQDDRELAERLQCEEEEAYASGQGAQAGPQSLTFSKFEEKKSNEKTRKVTTKDIKDAKSPSPSLSRPMLGN</sequence>
<dbReference type="Ensembl" id="ENSXETT00000111979">
    <property type="protein sequence ID" value="ENSXETP00000116562"/>
    <property type="gene ID" value="ENSXETG00000043714"/>
</dbReference>
<organism evidence="2">
    <name type="scientific">Xenopus tropicalis</name>
    <name type="common">Western clawed frog</name>
    <name type="synonym">Silurana tropicalis</name>
    <dbReference type="NCBI Taxonomy" id="8364"/>
    <lineage>
        <taxon>Eukaryota</taxon>
        <taxon>Metazoa</taxon>
        <taxon>Chordata</taxon>
        <taxon>Craniata</taxon>
        <taxon>Vertebrata</taxon>
        <taxon>Euteleostomi</taxon>
        <taxon>Amphibia</taxon>
        <taxon>Batrachia</taxon>
        <taxon>Anura</taxon>
        <taxon>Pipoidea</taxon>
        <taxon>Pipidae</taxon>
        <taxon>Xenopodinae</taxon>
        <taxon>Xenopus</taxon>
        <taxon>Silurana</taxon>
    </lineage>
</organism>
<dbReference type="Gene3D" id="1.20.5.4770">
    <property type="match status" value="1"/>
</dbReference>
<evidence type="ECO:0000313" key="2">
    <source>
        <dbReference type="Ensembl" id="ENSXETP00000116562"/>
    </source>
</evidence>
<name>A0A803K856_XENTR</name>